<accession>A0A382RUT4</accession>
<dbReference type="PANTHER" id="PTHR43884">
    <property type="entry name" value="ACYL-COA DEHYDROGENASE"/>
    <property type="match status" value="1"/>
</dbReference>
<evidence type="ECO:0000259" key="1">
    <source>
        <dbReference type="Pfam" id="PF02770"/>
    </source>
</evidence>
<dbReference type="Gene3D" id="2.40.110.10">
    <property type="entry name" value="Butyryl-CoA Dehydrogenase, subunit A, domain 2"/>
    <property type="match status" value="1"/>
</dbReference>
<dbReference type="Pfam" id="PF02770">
    <property type="entry name" value="Acyl-CoA_dh_M"/>
    <property type="match status" value="1"/>
</dbReference>
<dbReference type="GO" id="GO:0050660">
    <property type="term" value="F:flavin adenine dinucleotide binding"/>
    <property type="evidence" value="ECO:0007669"/>
    <property type="project" value="InterPro"/>
</dbReference>
<evidence type="ECO:0000313" key="3">
    <source>
        <dbReference type="EMBL" id="SVD01439.1"/>
    </source>
</evidence>
<proteinExistence type="predicted"/>
<reference evidence="3" key="1">
    <citation type="submission" date="2018-05" db="EMBL/GenBank/DDBJ databases">
        <authorList>
            <person name="Lanie J.A."/>
            <person name="Ng W.-L."/>
            <person name="Kazmierczak K.M."/>
            <person name="Andrzejewski T.M."/>
            <person name="Davidsen T.M."/>
            <person name="Wayne K.J."/>
            <person name="Tettelin H."/>
            <person name="Glass J.I."/>
            <person name="Rusch D."/>
            <person name="Podicherti R."/>
            <person name="Tsui H.-C.T."/>
            <person name="Winkler M.E."/>
        </authorList>
    </citation>
    <scope>NUCLEOTIDE SEQUENCE</scope>
</reference>
<name>A0A382RUT4_9ZZZZ</name>
<dbReference type="InterPro" id="IPR006091">
    <property type="entry name" value="Acyl-CoA_Oxase/DH_mid-dom"/>
</dbReference>
<dbReference type="InterPro" id="IPR037069">
    <property type="entry name" value="AcylCoA_DH/ox_N_sf"/>
</dbReference>
<dbReference type="InterPro" id="IPR009100">
    <property type="entry name" value="AcylCoA_DH/oxidase_NM_dom_sf"/>
</dbReference>
<dbReference type="InterPro" id="IPR046373">
    <property type="entry name" value="Acyl-CoA_Oxase/DH_mid-dom_sf"/>
</dbReference>
<dbReference type="GO" id="GO:0003995">
    <property type="term" value="F:acyl-CoA dehydrogenase activity"/>
    <property type="evidence" value="ECO:0007669"/>
    <property type="project" value="TreeGrafter"/>
</dbReference>
<dbReference type="Gene3D" id="1.10.540.10">
    <property type="entry name" value="Acyl-CoA dehydrogenase/oxidase, N-terminal domain"/>
    <property type="match status" value="1"/>
</dbReference>
<dbReference type="InterPro" id="IPR013786">
    <property type="entry name" value="AcylCoA_DH/ox_N"/>
</dbReference>
<evidence type="ECO:0000259" key="2">
    <source>
        <dbReference type="Pfam" id="PF02771"/>
    </source>
</evidence>
<dbReference type="Pfam" id="PF02771">
    <property type="entry name" value="Acyl-CoA_dh_N"/>
    <property type="match status" value="1"/>
</dbReference>
<dbReference type="CDD" id="cd00567">
    <property type="entry name" value="ACAD"/>
    <property type="match status" value="1"/>
</dbReference>
<organism evidence="3">
    <name type="scientific">marine metagenome</name>
    <dbReference type="NCBI Taxonomy" id="408172"/>
    <lineage>
        <taxon>unclassified sequences</taxon>
        <taxon>metagenomes</taxon>
        <taxon>ecological metagenomes</taxon>
    </lineage>
</organism>
<dbReference type="PANTHER" id="PTHR43884:SF12">
    <property type="entry name" value="ISOVALERYL-COA DEHYDROGENASE, MITOCHONDRIAL-RELATED"/>
    <property type="match status" value="1"/>
</dbReference>
<dbReference type="SUPFAM" id="SSF56645">
    <property type="entry name" value="Acyl-CoA dehydrogenase NM domain-like"/>
    <property type="match status" value="1"/>
</dbReference>
<feature type="domain" description="Acyl-CoA dehydrogenase/oxidase N-terminal" evidence="2">
    <location>
        <begin position="10"/>
        <end position="95"/>
    </location>
</feature>
<feature type="domain" description="Acyl-CoA oxidase/dehydrogenase middle" evidence="1">
    <location>
        <begin position="145"/>
        <end position="236"/>
    </location>
</feature>
<gene>
    <name evidence="3" type="ORF">METZ01_LOCUS354293</name>
</gene>
<dbReference type="AlphaFoldDB" id="A0A382RUT4"/>
<protein>
    <recommendedName>
        <fullName evidence="4">Acyl-CoA dehydrogenase/oxidase N-terminal domain-containing protein</fullName>
    </recommendedName>
</protein>
<sequence>MFESKAFQLTQEEEEICKRARKLGIEKFAPRAHKYDNEAKFPTENYKDFHKQGFLGICIPKENGGLGASFRSYALAAAEIGRYCGSTALTWNMHVCSTLWTGSLADDLNMPDNIQKEHLKQRVLHYKHIVNDGAIYSQPFSEGGSAAAGSTPFSTVAEPVKNGWKVNGKKIFASLAGHASYYGILCTEKIINKKPSQKNTLYLAIPANQKGVKVVGDWNPLGMRGTVSRTLFFEDVFVSEEAALMPRGMYFEAARRWPHMFLTLSPTYVGLAQAAMDFTIKYLRGELPGTPPIKRRMYPTKQLTVAQIKIIL</sequence>
<evidence type="ECO:0008006" key="4">
    <source>
        <dbReference type="Google" id="ProtNLM"/>
    </source>
</evidence>
<feature type="non-terminal residue" evidence="3">
    <location>
        <position position="312"/>
    </location>
</feature>
<dbReference type="EMBL" id="UINC01124351">
    <property type="protein sequence ID" value="SVD01439.1"/>
    <property type="molecule type" value="Genomic_DNA"/>
</dbReference>